<evidence type="ECO:0000256" key="2">
    <source>
        <dbReference type="ARBA" id="ARBA00023125"/>
    </source>
</evidence>
<feature type="region of interest" description="Disordered" evidence="3">
    <location>
        <begin position="1"/>
        <end position="60"/>
    </location>
</feature>
<keyword evidence="5" id="KW-1185">Reference proteome</keyword>
<reference evidence="4" key="1">
    <citation type="submission" date="2022-07" db="EMBL/GenBank/DDBJ databases">
        <authorList>
            <person name="Otstavnykh N."/>
            <person name="Isaeva M."/>
            <person name="Bystritskaya E."/>
        </authorList>
    </citation>
    <scope>NUCLEOTIDE SEQUENCE</scope>
    <source>
        <strain evidence="4">KCTC 52189</strain>
    </source>
</reference>
<protein>
    <submittedName>
        <fullName evidence="4">HU family DNA-binding protein</fullName>
    </submittedName>
</protein>
<dbReference type="Pfam" id="PF00216">
    <property type="entry name" value="Bac_DNA_binding"/>
    <property type="match status" value="1"/>
</dbReference>
<dbReference type="SUPFAM" id="SSF47729">
    <property type="entry name" value="IHF-like DNA-binding proteins"/>
    <property type="match status" value="1"/>
</dbReference>
<name>A0AAE4B2L1_9RHOB</name>
<dbReference type="AlphaFoldDB" id="A0AAE4B2L1"/>
<feature type="compositionally biased region" description="Low complexity" evidence="3">
    <location>
        <begin position="10"/>
        <end position="21"/>
    </location>
</feature>
<feature type="region of interest" description="Disordered" evidence="3">
    <location>
        <begin position="127"/>
        <end position="155"/>
    </location>
</feature>
<evidence type="ECO:0000313" key="4">
    <source>
        <dbReference type="EMBL" id="MDQ2088402.1"/>
    </source>
</evidence>
<dbReference type="InterPro" id="IPR000119">
    <property type="entry name" value="Hist_DNA-bd"/>
</dbReference>
<organism evidence="4 5">
    <name type="scientific">Marimonas arenosa</name>
    <dbReference type="NCBI Taxonomy" id="1795305"/>
    <lineage>
        <taxon>Bacteria</taxon>
        <taxon>Pseudomonadati</taxon>
        <taxon>Pseudomonadota</taxon>
        <taxon>Alphaproteobacteria</taxon>
        <taxon>Rhodobacterales</taxon>
        <taxon>Paracoccaceae</taxon>
        <taxon>Marimonas</taxon>
    </lineage>
</organism>
<dbReference type="InterPro" id="IPR010992">
    <property type="entry name" value="IHF-like_DNA-bd_dom_sf"/>
</dbReference>
<evidence type="ECO:0000256" key="3">
    <source>
        <dbReference type="SAM" id="MobiDB-lite"/>
    </source>
</evidence>
<comment type="caution">
    <text evidence="4">The sequence shown here is derived from an EMBL/GenBank/DDBJ whole genome shotgun (WGS) entry which is preliminary data.</text>
</comment>
<gene>
    <name evidence="4" type="ORF">NO357_00605</name>
</gene>
<dbReference type="Proteomes" id="UP001226762">
    <property type="component" value="Unassembled WGS sequence"/>
</dbReference>
<keyword evidence="2 4" id="KW-0238">DNA-binding</keyword>
<proteinExistence type="inferred from homology"/>
<evidence type="ECO:0000256" key="1">
    <source>
        <dbReference type="ARBA" id="ARBA00010529"/>
    </source>
</evidence>
<sequence length="155" mass="16161">METPESAVETATQAAKKAAAQPGKVSKAKKILPKPKTAAETPAPTVGAHTETGPNMPGALRKRGLIGAVTERAGIKRRDAKAAVEAALEILGEAIAEGRAMNLPGLGKVKVMRTKEQPNAKVFVTKVRQPMARDVSAPETDPDTPPKDPLAEAAE</sequence>
<dbReference type="Gene3D" id="4.10.520.10">
    <property type="entry name" value="IHF-like DNA-binding proteins"/>
    <property type="match status" value="1"/>
</dbReference>
<feature type="compositionally biased region" description="Low complexity" evidence="3">
    <location>
        <begin position="34"/>
        <end position="45"/>
    </location>
</feature>
<dbReference type="GO" id="GO:0003677">
    <property type="term" value="F:DNA binding"/>
    <property type="evidence" value="ECO:0007669"/>
    <property type="project" value="UniProtKB-KW"/>
</dbReference>
<comment type="similarity">
    <text evidence="1">Belongs to the bacterial histone-like protein family.</text>
</comment>
<feature type="compositionally biased region" description="Basic and acidic residues" evidence="3">
    <location>
        <begin position="144"/>
        <end position="155"/>
    </location>
</feature>
<dbReference type="EMBL" id="JANHAX010000001">
    <property type="protein sequence ID" value="MDQ2088402.1"/>
    <property type="molecule type" value="Genomic_DNA"/>
</dbReference>
<evidence type="ECO:0000313" key="5">
    <source>
        <dbReference type="Proteomes" id="UP001226762"/>
    </source>
</evidence>
<reference evidence="4" key="2">
    <citation type="submission" date="2023-02" db="EMBL/GenBank/DDBJ databases">
        <title>'Rhodoalgimonas zhirmunskyi' gen. nov., isolated from a red alga.</title>
        <authorList>
            <person name="Nedashkovskaya O.I."/>
            <person name="Otstavnykh N.Y."/>
            <person name="Bystritskaya E.P."/>
            <person name="Balabanova L.A."/>
            <person name="Isaeva M.P."/>
        </authorList>
    </citation>
    <scope>NUCLEOTIDE SEQUENCE</scope>
    <source>
        <strain evidence="4">KCTC 52189</strain>
    </source>
</reference>
<accession>A0AAE4B2L1</accession>
<dbReference type="GO" id="GO:0030527">
    <property type="term" value="F:structural constituent of chromatin"/>
    <property type="evidence" value="ECO:0007669"/>
    <property type="project" value="InterPro"/>
</dbReference>